<reference evidence="4 5" key="1">
    <citation type="submission" date="2024-02" db="EMBL/GenBank/DDBJ databases">
        <authorList>
            <person name="Chen Y."/>
            <person name="Shah S."/>
            <person name="Dougan E. K."/>
            <person name="Thang M."/>
            <person name="Chan C."/>
        </authorList>
    </citation>
    <scope>NUCLEOTIDE SEQUENCE [LARGE SCALE GENOMIC DNA]</scope>
</reference>
<evidence type="ECO:0000313" key="4">
    <source>
        <dbReference type="EMBL" id="CAK9072554.1"/>
    </source>
</evidence>
<dbReference type="InterPro" id="IPR011009">
    <property type="entry name" value="Kinase-like_dom_sf"/>
</dbReference>
<feature type="region of interest" description="Disordered" evidence="1">
    <location>
        <begin position="271"/>
        <end position="290"/>
    </location>
</feature>
<proteinExistence type="predicted"/>
<evidence type="ECO:0000259" key="3">
    <source>
        <dbReference type="PROSITE" id="PS50011"/>
    </source>
</evidence>
<dbReference type="Proteomes" id="UP001642464">
    <property type="component" value="Unassembled WGS sequence"/>
</dbReference>
<evidence type="ECO:0000256" key="1">
    <source>
        <dbReference type="SAM" id="MobiDB-lite"/>
    </source>
</evidence>
<gene>
    <name evidence="4" type="ORF">SCF082_LOCUS35668</name>
</gene>
<keyword evidence="4" id="KW-0808">Transferase</keyword>
<feature type="transmembrane region" description="Helical" evidence="2">
    <location>
        <begin position="152"/>
        <end position="170"/>
    </location>
</feature>
<keyword evidence="4" id="KW-0418">Kinase</keyword>
<dbReference type="GO" id="GO:0016301">
    <property type="term" value="F:kinase activity"/>
    <property type="evidence" value="ECO:0007669"/>
    <property type="project" value="UniProtKB-KW"/>
</dbReference>
<sequence length="290" mass="33262">MNLTTMKAEDADALETEMQILHDLEHPNIVKLYETYRSKKNVYLVMELMTGGEMFDRIVEKEHYEESMARRDLTVIARALEYCHQNYIVHRDLKPENLLYSDNTDNAIVKLADFGLAKVCKEEPFMKTACGTPGYVAPEILHGERYDYKVDVWSFAVIAYILLCGFPPFYHPNNAELFRQIKRGKFEFPSPFWDNVSKDAKDFISSMLVVNPVERPTISQCLKHPWLVGDSNSNLTPNLTKLKEYNAARKFKNAVTGIQALQRMRRSLATLEKPDEPSPAAETAVAESEE</sequence>
<dbReference type="SUPFAM" id="SSF56112">
    <property type="entry name" value="Protein kinase-like (PK-like)"/>
    <property type="match status" value="1"/>
</dbReference>
<protein>
    <submittedName>
        <fullName evidence="4">Calcium/calmodulin-dependent protein kinase type 1 (CaM kinase I) (MnCaMKI)</fullName>
    </submittedName>
</protein>
<dbReference type="CDD" id="cd05117">
    <property type="entry name" value="STKc_CAMK"/>
    <property type="match status" value="1"/>
</dbReference>
<evidence type="ECO:0000313" key="5">
    <source>
        <dbReference type="Proteomes" id="UP001642464"/>
    </source>
</evidence>
<dbReference type="PROSITE" id="PS50011">
    <property type="entry name" value="PROTEIN_KINASE_DOM"/>
    <property type="match status" value="1"/>
</dbReference>
<dbReference type="SMART" id="SM00220">
    <property type="entry name" value="S_TKc"/>
    <property type="match status" value="1"/>
</dbReference>
<comment type="caution">
    <text evidence="4">The sequence shown here is derived from an EMBL/GenBank/DDBJ whole genome shotgun (WGS) entry which is preliminary data.</text>
</comment>
<accession>A0ABP0P9V9</accession>
<dbReference type="EMBL" id="CAXAMM010034247">
    <property type="protein sequence ID" value="CAK9072554.1"/>
    <property type="molecule type" value="Genomic_DNA"/>
</dbReference>
<dbReference type="PROSITE" id="PS00108">
    <property type="entry name" value="PROTEIN_KINASE_ST"/>
    <property type="match status" value="1"/>
</dbReference>
<evidence type="ECO:0000256" key="2">
    <source>
        <dbReference type="SAM" id="Phobius"/>
    </source>
</evidence>
<feature type="domain" description="Protein kinase" evidence="3">
    <location>
        <begin position="1"/>
        <end position="227"/>
    </location>
</feature>
<organism evidence="4 5">
    <name type="scientific">Durusdinium trenchii</name>
    <dbReference type="NCBI Taxonomy" id="1381693"/>
    <lineage>
        <taxon>Eukaryota</taxon>
        <taxon>Sar</taxon>
        <taxon>Alveolata</taxon>
        <taxon>Dinophyceae</taxon>
        <taxon>Suessiales</taxon>
        <taxon>Symbiodiniaceae</taxon>
        <taxon>Durusdinium</taxon>
    </lineage>
</organism>
<dbReference type="Pfam" id="PF00069">
    <property type="entry name" value="Pkinase"/>
    <property type="match status" value="1"/>
</dbReference>
<dbReference type="Gene3D" id="3.30.200.20">
    <property type="entry name" value="Phosphorylase Kinase, domain 1"/>
    <property type="match status" value="1"/>
</dbReference>
<keyword evidence="2" id="KW-0812">Transmembrane</keyword>
<dbReference type="InterPro" id="IPR008271">
    <property type="entry name" value="Ser/Thr_kinase_AS"/>
</dbReference>
<keyword evidence="2" id="KW-1133">Transmembrane helix</keyword>
<dbReference type="PANTHER" id="PTHR24347">
    <property type="entry name" value="SERINE/THREONINE-PROTEIN KINASE"/>
    <property type="match status" value="1"/>
</dbReference>
<keyword evidence="5" id="KW-1185">Reference proteome</keyword>
<dbReference type="Gene3D" id="1.10.510.10">
    <property type="entry name" value="Transferase(Phosphotransferase) domain 1"/>
    <property type="match status" value="1"/>
</dbReference>
<keyword evidence="2" id="KW-0472">Membrane</keyword>
<dbReference type="InterPro" id="IPR000719">
    <property type="entry name" value="Prot_kinase_dom"/>
</dbReference>
<name>A0ABP0P9V9_9DINO</name>